<dbReference type="EMBL" id="JAUJRV010000031">
    <property type="protein sequence ID" value="MDN7798521.1"/>
    <property type="molecule type" value="Genomic_DNA"/>
</dbReference>
<gene>
    <name evidence="1" type="ORF">QZM33_26630</name>
</gene>
<dbReference type="Proteomes" id="UP001171620">
    <property type="component" value="Unassembled WGS sequence"/>
</dbReference>
<comment type="caution">
    <text evidence="1">The sequence shown here is derived from an EMBL/GenBank/DDBJ whole genome shotgun (WGS) entry which is preliminary data.</text>
</comment>
<sequence>MNKDSLVDGEYVATCRERNPLSAAANGHSLVFPEARMTVKAGWAYFYRDGVEVWSCNAAYAAANFNIQKA</sequence>
<reference evidence="1" key="1">
    <citation type="submission" date="2023-07" db="EMBL/GenBank/DDBJ databases">
        <title>A collection of bacterial strains from the Burkholderia cepacia Research Laboratory and Repository.</title>
        <authorList>
            <person name="Lipuma J."/>
            <person name="Spilker T."/>
            <person name="Caverly L."/>
        </authorList>
    </citation>
    <scope>NUCLEOTIDE SEQUENCE</scope>
    <source>
        <strain evidence="1">AU44268</strain>
    </source>
</reference>
<protein>
    <submittedName>
        <fullName evidence="1">Uncharacterized protein</fullName>
    </submittedName>
</protein>
<accession>A0AAW7T5D0</accession>
<dbReference type="AlphaFoldDB" id="A0AAW7T5D0"/>
<evidence type="ECO:0000313" key="2">
    <source>
        <dbReference type="Proteomes" id="UP001171620"/>
    </source>
</evidence>
<evidence type="ECO:0000313" key="1">
    <source>
        <dbReference type="EMBL" id="MDN7798521.1"/>
    </source>
</evidence>
<name>A0AAW7T5D0_BURVI</name>
<organism evidence="1 2">
    <name type="scientific">Burkholderia vietnamiensis</name>
    <dbReference type="NCBI Taxonomy" id="60552"/>
    <lineage>
        <taxon>Bacteria</taxon>
        <taxon>Pseudomonadati</taxon>
        <taxon>Pseudomonadota</taxon>
        <taxon>Betaproteobacteria</taxon>
        <taxon>Burkholderiales</taxon>
        <taxon>Burkholderiaceae</taxon>
        <taxon>Burkholderia</taxon>
        <taxon>Burkholderia cepacia complex</taxon>
    </lineage>
</organism>
<proteinExistence type="predicted"/>
<dbReference type="RefSeq" id="WP_232356024.1">
    <property type="nucleotide sequence ID" value="NZ_JAEDWX010000012.1"/>
</dbReference>